<feature type="transmembrane region" description="Helical" evidence="5">
    <location>
        <begin position="144"/>
        <end position="163"/>
    </location>
</feature>
<feature type="transmembrane region" description="Helical" evidence="5">
    <location>
        <begin position="440"/>
        <end position="457"/>
    </location>
</feature>
<name>A0A0G1YEJ6_9BACT</name>
<feature type="transmembrane region" description="Helical" evidence="5">
    <location>
        <begin position="414"/>
        <end position="434"/>
    </location>
</feature>
<dbReference type="Proteomes" id="UP000033870">
    <property type="component" value="Unassembled WGS sequence"/>
</dbReference>
<dbReference type="Pfam" id="PF01943">
    <property type="entry name" value="Polysacc_synt"/>
    <property type="match status" value="1"/>
</dbReference>
<feature type="transmembrane region" description="Helical" evidence="5">
    <location>
        <begin position="329"/>
        <end position="350"/>
    </location>
</feature>
<keyword evidence="3 5" id="KW-1133">Transmembrane helix</keyword>
<keyword evidence="4 5" id="KW-0472">Membrane</keyword>
<gene>
    <name evidence="6" type="ORF">UY92_C0015G0043</name>
</gene>
<feature type="transmembrane region" description="Helical" evidence="5">
    <location>
        <begin position="40"/>
        <end position="64"/>
    </location>
</feature>
<feature type="transmembrane region" description="Helical" evidence="5">
    <location>
        <begin position="9"/>
        <end position="28"/>
    </location>
</feature>
<dbReference type="AlphaFoldDB" id="A0A0G1YEJ6"/>
<comment type="caution">
    <text evidence="6">The sequence shown here is derived from an EMBL/GenBank/DDBJ whole genome shotgun (WGS) entry which is preliminary data.</text>
</comment>
<dbReference type="InterPro" id="IPR002797">
    <property type="entry name" value="Polysacc_synth"/>
</dbReference>
<evidence type="ECO:0000256" key="1">
    <source>
        <dbReference type="ARBA" id="ARBA00004141"/>
    </source>
</evidence>
<feature type="transmembrane region" description="Helical" evidence="5">
    <location>
        <begin position="76"/>
        <end position="100"/>
    </location>
</feature>
<dbReference type="PANTHER" id="PTHR43424">
    <property type="entry name" value="LOCUS PUTATIVE PROTEIN 1-RELATED"/>
    <property type="match status" value="1"/>
</dbReference>
<dbReference type="STRING" id="1619044.UY92_C0015G0043"/>
<organism evidence="6 7">
    <name type="scientific">Candidatus Magasanikbacteria bacterium GW2011_GWA2_56_11</name>
    <dbReference type="NCBI Taxonomy" id="1619044"/>
    <lineage>
        <taxon>Bacteria</taxon>
        <taxon>Candidatus Magasanikiibacteriota</taxon>
    </lineage>
</organism>
<dbReference type="PANTHER" id="PTHR43424:SF1">
    <property type="entry name" value="LOCUS PUTATIVE PROTEIN 1-RELATED"/>
    <property type="match status" value="1"/>
</dbReference>
<keyword evidence="2 5" id="KW-0812">Transmembrane</keyword>
<feature type="transmembrane region" description="Helical" evidence="5">
    <location>
        <begin position="292"/>
        <end position="317"/>
    </location>
</feature>
<feature type="transmembrane region" description="Helical" evidence="5">
    <location>
        <begin position="169"/>
        <end position="189"/>
    </location>
</feature>
<feature type="transmembrane region" description="Helical" evidence="5">
    <location>
        <begin position="252"/>
        <end position="271"/>
    </location>
</feature>
<evidence type="ECO:0000256" key="4">
    <source>
        <dbReference type="ARBA" id="ARBA00023136"/>
    </source>
</evidence>
<dbReference type="EMBL" id="LCRX01000015">
    <property type="protein sequence ID" value="KKW41631.1"/>
    <property type="molecule type" value="Genomic_DNA"/>
</dbReference>
<evidence type="ECO:0000256" key="5">
    <source>
        <dbReference type="SAM" id="Phobius"/>
    </source>
</evidence>
<feature type="transmembrane region" description="Helical" evidence="5">
    <location>
        <begin position="357"/>
        <end position="375"/>
    </location>
</feature>
<dbReference type="InterPro" id="IPR052556">
    <property type="entry name" value="PolySynth_Transporter"/>
</dbReference>
<proteinExistence type="predicted"/>
<feature type="transmembrane region" description="Helical" evidence="5">
    <location>
        <begin position="112"/>
        <end position="132"/>
    </location>
</feature>
<evidence type="ECO:0000256" key="3">
    <source>
        <dbReference type="ARBA" id="ARBA00022989"/>
    </source>
</evidence>
<accession>A0A0G1YEJ6</accession>
<feature type="transmembrane region" description="Helical" evidence="5">
    <location>
        <begin position="381"/>
        <end position="402"/>
    </location>
</feature>
<protein>
    <submittedName>
        <fullName evidence="6">Membrane protein involved in the export of O-antigen and teichoic acid</fullName>
    </submittedName>
</protein>
<sequence>MSSLAKNTALMMAGSIGQKIISLLYFAIVARTIGVSNTGLYTAALAMSTIFVVFVDLGFTNVFIREAAKEPDKIQTYFSRVLAAKMICGVLSYGALAATLRLLDFEWEFKQLVYISGLTMLFDSFHLTAYGALRAYGNLKYESIALAGSQFLTLVLGSLFLYLRLPLYFLILAFTTASAANAIFAGFVLRRRYGLSLCPSFDRAEIKKLAYLTLPFALAAIFGRIYSYVDVVLLKKLASNAAVGYYSTPSKITFAFQFIPLALIASLYPRFSEYFVRDREKLAQMFAQSLKYLGLIALPLTVGIFILAPDIIVAAFTAEFLPSVLPLRILIISLLFSFISFPIGAFLNATNRQTMQTAITACVLAANITANLLLIPRYGAAGAAAAALLGNLLLGAVGYALIPTIARIPHAFIARSFLSLSAAAALMGAAVWYLNRTAGLWPAVVGGAASYAGLLFITKALSWPDVKELIGLLKAR</sequence>
<evidence type="ECO:0000313" key="7">
    <source>
        <dbReference type="Proteomes" id="UP000033870"/>
    </source>
</evidence>
<evidence type="ECO:0000256" key="2">
    <source>
        <dbReference type="ARBA" id="ARBA00022692"/>
    </source>
</evidence>
<dbReference type="GO" id="GO:0016020">
    <property type="term" value="C:membrane"/>
    <property type="evidence" value="ECO:0007669"/>
    <property type="project" value="UniProtKB-SubCell"/>
</dbReference>
<reference evidence="6 7" key="1">
    <citation type="journal article" date="2015" name="Nature">
        <title>rRNA introns, odd ribosomes, and small enigmatic genomes across a large radiation of phyla.</title>
        <authorList>
            <person name="Brown C.T."/>
            <person name="Hug L.A."/>
            <person name="Thomas B.C."/>
            <person name="Sharon I."/>
            <person name="Castelle C.J."/>
            <person name="Singh A."/>
            <person name="Wilkins M.J."/>
            <person name="Williams K.H."/>
            <person name="Banfield J.F."/>
        </authorList>
    </citation>
    <scope>NUCLEOTIDE SEQUENCE [LARGE SCALE GENOMIC DNA]</scope>
</reference>
<comment type="subcellular location">
    <subcellularLocation>
        <location evidence="1">Membrane</location>
        <topology evidence="1">Multi-pass membrane protein</topology>
    </subcellularLocation>
</comment>
<feature type="transmembrane region" description="Helical" evidence="5">
    <location>
        <begin position="209"/>
        <end position="229"/>
    </location>
</feature>
<dbReference type="CDD" id="cd13128">
    <property type="entry name" value="MATE_Wzx_like"/>
    <property type="match status" value="1"/>
</dbReference>
<evidence type="ECO:0000313" key="6">
    <source>
        <dbReference type="EMBL" id="KKW41631.1"/>
    </source>
</evidence>